<comment type="caution">
    <text evidence="2">The sequence shown here is derived from an EMBL/GenBank/DDBJ whole genome shotgun (WGS) entry which is preliminary data.</text>
</comment>
<protein>
    <submittedName>
        <fullName evidence="2">Fic family protein</fullName>
    </submittedName>
</protein>
<dbReference type="PROSITE" id="PS51459">
    <property type="entry name" value="FIDO"/>
    <property type="match status" value="1"/>
</dbReference>
<evidence type="ECO:0000313" key="3">
    <source>
        <dbReference type="Proteomes" id="UP000462363"/>
    </source>
</evidence>
<dbReference type="InterPro" id="IPR003812">
    <property type="entry name" value="Fido"/>
</dbReference>
<dbReference type="SUPFAM" id="SSF140931">
    <property type="entry name" value="Fic-like"/>
    <property type="match status" value="1"/>
</dbReference>
<organism evidence="2 3">
    <name type="scientific">Clostridium scindens (strain JCM 10418 / VPI 12708)</name>
    <dbReference type="NCBI Taxonomy" id="29347"/>
    <lineage>
        <taxon>Bacteria</taxon>
        <taxon>Bacillati</taxon>
        <taxon>Bacillota</taxon>
        <taxon>Clostridia</taxon>
        <taxon>Lachnospirales</taxon>
        <taxon>Lachnospiraceae</taxon>
    </lineage>
</organism>
<gene>
    <name evidence="2" type="ORF">FYJ37_08470</name>
</gene>
<accession>A0A844FC47</accession>
<evidence type="ECO:0000259" key="1">
    <source>
        <dbReference type="PROSITE" id="PS51459"/>
    </source>
</evidence>
<sequence length="32" mass="3847">MHPFRNGNERTGRLISKKSELINEELFIYQLI</sequence>
<proteinExistence type="predicted"/>
<evidence type="ECO:0000313" key="2">
    <source>
        <dbReference type="EMBL" id="MSS40384.1"/>
    </source>
</evidence>
<dbReference type="InterPro" id="IPR036597">
    <property type="entry name" value="Fido-like_dom_sf"/>
</dbReference>
<name>A0A844FC47_CLOSV</name>
<dbReference type="Proteomes" id="UP000462363">
    <property type="component" value="Unassembled WGS sequence"/>
</dbReference>
<feature type="domain" description="Fido" evidence="1">
    <location>
        <begin position="1"/>
        <end position="32"/>
    </location>
</feature>
<dbReference type="AlphaFoldDB" id="A0A844FC47"/>
<reference evidence="2 3" key="1">
    <citation type="submission" date="2019-08" db="EMBL/GenBank/DDBJ databases">
        <title>In-depth cultivation of the pig gut microbiome towards novel bacterial diversity and tailored functional studies.</title>
        <authorList>
            <person name="Wylensek D."/>
            <person name="Hitch T.C.A."/>
            <person name="Clavel T."/>
        </authorList>
    </citation>
    <scope>NUCLEOTIDE SEQUENCE [LARGE SCALE GENOMIC DNA]</scope>
    <source>
        <strain evidence="2 3">BL-389-WT-3D</strain>
    </source>
</reference>
<dbReference type="EMBL" id="VUMB01000014">
    <property type="protein sequence ID" value="MSS40384.1"/>
    <property type="molecule type" value="Genomic_DNA"/>
</dbReference>